<feature type="transmembrane region" description="Helical" evidence="1">
    <location>
        <begin position="82"/>
        <end position="99"/>
    </location>
</feature>
<evidence type="ECO:0000313" key="3">
    <source>
        <dbReference type="Proteomes" id="UP000030645"/>
    </source>
</evidence>
<dbReference type="EMBL" id="KE344491">
    <property type="protein sequence ID" value="EXB63564.1"/>
    <property type="molecule type" value="Genomic_DNA"/>
</dbReference>
<accession>W9RBH6</accession>
<evidence type="ECO:0000313" key="2">
    <source>
        <dbReference type="EMBL" id="EXB63564.1"/>
    </source>
</evidence>
<sequence>MVVRALLKRGLKRWKELIVEGLVVDGLELKKDSLVVGKLGLKKNFDGLISNLNPFDIHFVGDITNALSGFKTKGVRRRQWRIAWFFLVFDWMIIMLPLWI</sequence>
<keyword evidence="3" id="KW-1185">Reference proteome</keyword>
<keyword evidence="1" id="KW-1133">Transmembrane helix</keyword>
<proteinExistence type="predicted"/>
<gene>
    <name evidence="2" type="ORF">L484_026902</name>
</gene>
<keyword evidence="1" id="KW-0472">Membrane</keyword>
<name>W9RBH6_9ROSA</name>
<organism evidence="2 3">
    <name type="scientific">Morus notabilis</name>
    <dbReference type="NCBI Taxonomy" id="981085"/>
    <lineage>
        <taxon>Eukaryota</taxon>
        <taxon>Viridiplantae</taxon>
        <taxon>Streptophyta</taxon>
        <taxon>Embryophyta</taxon>
        <taxon>Tracheophyta</taxon>
        <taxon>Spermatophyta</taxon>
        <taxon>Magnoliopsida</taxon>
        <taxon>eudicotyledons</taxon>
        <taxon>Gunneridae</taxon>
        <taxon>Pentapetalae</taxon>
        <taxon>rosids</taxon>
        <taxon>fabids</taxon>
        <taxon>Rosales</taxon>
        <taxon>Moraceae</taxon>
        <taxon>Moreae</taxon>
        <taxon>Morus</taxon>
    </lineage>
</organism>
<dbReference type="Proteomes" id="UP000030645">
    <property type="component" value="Unassembled WGS sequence"/>
</dbReference>
<keyword evidence="1" id="KW-0812">Transmembrane</keyword>
<reference evidence="3" key="1">
    <citation type="submission" date="2013-01" db="EMBL/GenBank/DDBJ databases">
        <title>Draft Genome Sequence of a Mulberry Tree, Morus notabilis C.K. Schneid.</title>
        <authorList>
            <person name="He N."/>
            <person name="Zhao S."/>
        </authorList>
    </citation>
    <scope>NUCLEOTIDE SEQUENCE</scope>
</reference>
<protein>
    <submittedName>
        <fullName evidence="2">Uncharacterized protein</fullName>
    </submittedName>
</protein>
<evidence type="ECO:0000256" key="1">
    <source>
        <dbReference type="SAM" id="Phobius"/>
    </source>
</evidence>
<dbReference type="AlphaFoldDB" id="W9RBH6"/>